<evidence type="ECO:0000256" key="6">
    <source>
        <dbReference type="ARBA" id="ARBA00012677"/>
    </source>
</evidence>
<keyword evidence="10" id="KW-0444">Lipid biosynthesis</keyword>
<comment type="catalytic activity">
    <reaction evidence="1">
        <text>a (3R)-hydroxyacyl-[ACP] = a (2E)-enoyl-[ACP] + H2O</text>
        <dbReference type="Rhea" id="RHEA:13097"/>
        <dbReference type="Rhea" id="RHEA-COMP:9925"/>
        <dbReference type="Rhea" id="RHEA-COMP:9945"/>
        <dbReference type="ChEBI" id="CHEBI:15377"/>
        <dbReference type="ChEBI" id="CHEBI:78784"/>
        <dbReference type="ChEBI" id="CHEBI:78827"/>
        <dbReference type="EC" id="4.2.1.59"/>
    </reaction>
</comment>
<protein>
    <recommendedName>
        <fullName evidence="8">3-hydroxydecanoyl-[acyl-carrier-protein] dehydratase</fullName>
        <ecNumber evidence="7">4.2.1.59</ecNumber>
        <ecNumber evidence="6">5.3.3.14</ecNumber>
    </recommendedName>
    <alternativeName>
        <fullName evidence="17">3-hydroxyacyl-[acyl-carrier-protein] dehydratase FabA</fullName>
    </alternativeName>
    <alternativeName>
        <fullName evidence="18">Beta-hydroxydecanoyl thioester dehydrase</fullName>
    </alternativeName>
    <alternativeName>
        <fullName evidence="16">Trans-2-decenoyl-[acyl-carrier-protein] isomerase</fullName>
    </alternativeName>
</protein>
<evidence type="ECO:0000256" key="1">
    <source>
        <dbReference type="ARBA" id="ARBA00001055"/>
    </source>
</evidence>
<dbReference type="Pfam" id="PF07977">
    <property type="entry name" value="FabA"/>
    <property type="match status" value="3"/>
</dbReference>
<dbReference type="CDD" id="cd01287">
    <property type="entry name" value="FabA"/>
    <property type="match status" value="2"/>
</dbReference>
<dbReference type="UniPathway" id="UPA00094"/>
<dbReference type="InterPro" id="IPR029069">
    <property type="entry name" value="HotDog_dom_sf"/>
</dbReference>
<dbReference type="EMBL" id="JAAKZW010000024">
    <property type="protein sequence ID" value="NGO75981.1"/>
    <property type="molecule type" value="Genomic_DNA"/>
</dbReference>
<dbReference type="GO" id="GO:0006633">
    <property type="term" value="P:fatty acid biosynthetic process"/>
    <property type="evidence" value="ECO:0007669"/>
    <property type="project" value="UniProtKB-UniPathway"/>
</dbReference>
<dbReference type="Proteomes" id="UP000481109">
    <property type="component" value="Unassembled WGS sequence"/>
</dbReference>
<comment type="caution">
    <text evidence="19">The sequence shown here is derived from an EMBL/GenBank/DDBJ whole genome shotgun (WGS) entry which is preliminary data.</text>
</comment>
<evidence type="ECO:0000256" key="11">
    <source>
        <dbReference type="ARBA" id="ARBA00022832"/>
    </source>
</evidence>
<keyword evidence="15" id="KW-0456">Lyase</keyword>
<feature type="non-terminal residue" evidence="19">
    <location>
        <position position="1"/>
    </location>
</feature>
<dbReference type="GO" id="GO:0019171">
    <property type="term" value="F:(3R)-hydroxyacyl-[acyl-carrier-protein] dehydratase activity"/>
    <property type="evidence" value="ECO:0007669"/>
    <property type="project" value="UniProtKB-EC"/>
</dbReference>
<proteinExistence type="inferred from homology"/>
<dbReference type="EC" id="4.2.1.59" evidence="7"/>
<evidence type="ECO:0000256" key="8">
    <source>
        <dbReference type="ARBA" id="ARBA00017810"/>
    </source>
</evidence>
<dbReference type="Gene3D" id="3.10.129.10">
    <property type="entry name" value="Hotdog Thioesterase"/>
    <property type="match status" value="4"/>
</dbReference>
<name>A0A6G4XH66_9ACTN</name>
<dbReference type="GO" id="GO:0005737">
    <property type="term" value="C:cytoplasm"/>
    <property type="evidence" value="ECO:0007669"/>
    <property type="project" value="UniProtKB-SubCell"/>
</dbReference>
<organism evidence="19 20">
    <name type="scientific">Streptomyces mesophilus</name>
    <dbReference type="NCBI Taxonomy" id="1775132"/>
    <lineage>
        <taxon>Bacteria</taxon>
        <taxon>Bacillati</taxon>
        <taxon>Actinomycetota</taxon>
        <taxon>Actinomycetes</taxon>
        <taxon>Kitasatosporales</taxon>
        <taxon>Streptomycetaceae</taxon>
        <taxon>Streptomyces</taxon>
    </lineage>
</organism>
<reference evidence="19 20" key="1">
    <citation type="submission" date="2020-02" db="EMBL/GenBank/DDBJ databases">
        <title>Whole-genome analyses of novel actinobacteria.</title>
        <authorList>
            <person name="Sahin N."/>
            <person name="Tokatli A."/>
        </authorList>
    </citation>
    <scope>NUCLEOTIDE SEQUENCE [LARGE SCALE GENOMIC DNA]</scope>
    <source>
        <strain evidence="19 20">YC504</strain>
    </source>
</reference>
<evidence type="ECO:0000256" key="3">
    <source>
        <dbReference type="ARBA" id="ARBA00005194"/>
    </source>
</evidence>
<keyword evidence="13" id="KW-0275">Fatty acid biosynthesis</keyword>
<dbReference type="InterPro" id="IPR013114">
    <property type="entry name" value="FabA_FabZ"/>
</dbReference>
<evidence type="ECO:0000256" key="7">
    <source>
        <dbReference type="ARBA" id="ARBA00013167"/>
    </source>
</evidence>
<evidence type="ECO:0000256" key="10">
    <source>
        <dbReference type="ARBA" id="ARBA00022516"/>
    </source>
</evidence>
<gene>
    <name evidence="19" type="ORF">G6045_09890</name>
</gene>
<accession>A0A6G4XH66</accession>
<sequence>PQPAQPLFDRGQLEQLASGRISDLFGPLFAPQDGYARQTRMPEPPMLLTDRVTAIDAEPGSLGTGTIRTETDVRPDAWYLDPAGRMPAGIMIESGQADLLLISWLGIDLINRGERVYRLLGCEVTYHGSPPAPGETLHYEITIDGHAEQDGIRLFFFHYTCRDASGALRLSMRDGQAGFFTDAELADSRGVLWSPAELPRPSGPAEEPPLRCSREAFGPDLVRAFAAGRPAECFGPGWETTRSQVRPPRIPDDRMRLLHEVTDFDPAGGPHGRGYLRAELPLRPDSWFFSGHFKNDPCMPGTLMFEGCLQAMAFHLAALGHTADRDGWRFEPAPGQGIPMRCRGQATPDSRLLVYEVYVTEVTGGPEPALTADLLCTVDGVKAFHAQGVSLRLVPDWPLSHWRALGPLEQQRTGELVPVSTLGGLAGHADNGPVAEADGFRFGYASLLACAWGRPTEAFGPTYAPLDGPRRMPRLPGPPYHFMSRITTVEGPIGAMRPGSRVTAEYDVPDEVWFRAENGNPTMPFCVLLEVALQPCGWLASYTRRLPEPVGDLLFRNLDGTGTVTGEVPTGTQVLRTEVELLDVSQTGDMIIESFAVRCHADGREVFNCTTVFGFFPPEAFQDQVGLSPTDEERSRLALPCDRTADLTAGPARYCAGELRLPGPMLLMIDRVTGYWPDSGAAGLGRLRAEKTVDPGEWFFRAHFFQDPVQPGSLGLEAMCQLLQFHLIEQNIGADVPRPRFEPLLTGREFTWKYRGQVVPADALVTVEMEITEAGTDERGPYAIAEAWLWVDGRRIYHARELGMRVVSGPDDGTADRLDPALDRWLDDHRPNHTVPCLPMMSVMDRLAGAVARRTGRRITGVRDLSLKSWVTVPGPLILDTGISPTEDPDRWTATLRAHDDLPDTGVRQNRSTTDDARATVLLGTPPQPPSPFPPLADAEAVTDIYTPSWTMHGPAFHYLTELRIGSNGSSAVLDPAAGSVPHGLLGQGPLDALTHTIPNADYRRWSPDVEPGMVAYPHRLDRVDFFDPLPRSGLLQVESRFAGFEDTECRRPVVDIQVSCDGRMLLAMRLIELLYPVGPFLKAVPPEHRNTFYRDRLPAPHARGISDAVGDATTLSARTVSVCDWIPGTLAHIYRLPEGVRGRQRLVRIAVADHVARLTGTHPSQVEITAGLNGATVRGSGPHIHPVDVVDLPNGTVRVTSSKPRPER</sequence>
<keyword evidence="12" id="KW-0443">Lipid metabolism</keyword>
<keyword evidence="9" id="KW-0963">Cytoplasm</keyword>
<evidence type="ECO:0000256" key="2">
    <source>
        <dbReference type="ARBA" id="ARBA00004496"/>
    </source>
</evidence>
<comment type="subunit">
    <text evidence="5">Homodimer.</text>
</comment>
<keyword evidence="20" id="KW-1185">Reference proteome</keyword>
<evidence type="ECO:0000256" key="4">
    <source>
        <dbReference type="ARBA" id="ARBA00006714"/>
    </source>
</evidence>
<evidence type="ECO:0000256" key="15">
    <source>
        <dbReference type="ARBA" id="ARBA00023239"/>
    </source>
</evidence>
<evidence type="ECO:0000256" key="14">
    <source>
        <dbReference type="ARBA" id="ARBA00023235"/>
    </source>
</evidence>
<evidence type="ECO:0000313" key="20">
    <source>
        <dbReference type="Proteomes" id="UP000481109"/>
    </source>
</evidence>
<dbReference type="Gene3D" id="3.10.129.110">
    <property type="entry name" value="Polyketide synthase dehydratase"/>
    <property type="match status" value="1"/>
</dbReference>
<dbReference type="GO" id="GO:0034017">
    <property type="term" value="F:trans-2-decenoyl-acyl-carrier-protein isomerase activity"/>
    <property type="evidence" value="ECO:0007669"/>
    <property type="project" value="UniProtKB-EC"/>
</dbReference>
<comment type="similarity">
    <text evidence="4">Belongs to the thioester dehydratase family. FabA subfamily.</text>
</comment>
<dbReference type="PANTHER" id="PTHR30272:SF8">
    <property type="entry name" value="3-HYDROXYDECANOYL-[ACYL-CARRIER-PROTEIN] DEHYDRATASE"/>
    <property type="match status" value="1"/>
</dbReference>
<dbReference type="InterPro" id="IPR010083">
    <property type="entry name" value="FabA"/>
</dbReference>
<evidence type="ECO:0000256" key="12">
    <source>
        <dbReference type="ARBA" id="ARBA00023098"/>
    </source>
</evidence>
<dbReference type="AlphaFoldDB" id="A0A6G4XH66"/>
<evidence type="ECO:0000256" key="13">
    <source>
        <dbReference type="ARBA" id="ARBA00023160"/>
    </source>
</evidence>
<evidence type="ECO:0000256" key="16">
    <source>
        <dbReference type="ARBA" id="ARBA00031656"/>
    </source>
</evidence>
<evidence type="ECO:0000313" key="19">
    <source>
        <dbReference type="EMBL" id="NGO75981.1"/>
    </source>
</evidence>
<keyword evidence="11" id="KW-0276">Fatty acid metabolism</keyword>
<dbReference type="EC" id="5.3.3.14" evidence="6"/>
<evidence type="ECO:0000256" key="5">
    <source>
        <dbReference type="ARBA" id="ARBA00011738"/>
    </source>
</evidence>
<evidence type="ECO:0000256" key="18">
    <source>
        <dbReference type="ARBA" id="ARBA00032821"/>
    </source>
</evidence>
<dbReference type="InterPro" id="IPR042104">
    <property type="entry name" value="PKS_dehydratase_sf"/>
</dbReference>
<dbReference type="SUPFAM" id="SSF54637">
    <property type="entry name" value="Thioesterase/thiol ester dehydrase-isomerase"/>
    <property type="match status" value="4"/>
</dbReference>
<comment type="subcellular location">
    <subcellularLocation>
        <location evidence="2">Cytoplasm</location>
    </subcellularLocation>
</comment>
<evidence type="ECO:0000256" key="9">
    <source>
        <dbReference type="ARBA" id="ARBA00022490"/>
    </source>
</evidence>
<comment type="pathway">
    <text evidence="3">Lipid metabolism; fatty acid biosynthesis.</text>
</comment>
<evidence type="ECO:0000256" key="17">
    <source>
        <dbReference type="ARBA" id="ARBA00032302"/>
    </source>
</evidence>
<dbReference type="PANTHER" id="PTHR30272">
    <property type="entry name" value="3-HYDROXYACYL-[ACYL-CARRIER-PROTEIN] DEHYDRATASE"/>
    <property type="match status" value="1"/>
</dbReference>
<keyword evidence="14" id="KW-0413">Isomerase</keyword>